<comment type="caution">
    <text evidence="2">The sequence shown here is derived from an EMBL/GenBank/DDBJ whole genome shotgun (WGS) entry which is preliminary data.</text>
</comment>
<evidence type="ECO:0000259" key="1">
    <source>
        <dbReference type="Pfam" id="PF01471"/>
    </source>
</evidence>
<dbReference type="AlphaFoldDB" id="A0A2A2TBV3"/>
<dbReference type="Gene3D" id="1.10.101.10">
    <property type="entry name" value="PGBD-like superfamily/PGBD"/>
    <property type="match status" value="1"/>
</dbReference>
<dbReference type="OrthoDB" id="511780at2"/>
<dbReference type="Gene3D" id="2.30.30.40">
    <property type="entry name" value="SH3 Domains"/>
    <property type="match status" value="1"/>
</dbReference>
<dbReference type="EMBL" id="NTFS01000469">
    <property type="protein sequence ID" value="PAX51116.1"/>
    <property type="molecule type" value="Genomic_DNA"/>
</dbReference>
<dbReference type="Proteomes" id="UP000218238">
    <property type="component" value="Unassembled WGS sequence"/>
</dbReference>
<evidence type="ECO:0000313" key="3">
    <source>
        <dbReference type="Proteomes" id="UP000218238"/>
    </source>
</evidence>
<accession>A0A2A2TBV3</accession>
<reference evidence="2 3" key="1">
    <citation type="submission" date="2017-08" db="EMBL/GenBank/DDBJ databases">
        <title>Draft genome sequence of filamentous cyanobacterium Calothrix elsteri CCALA 953.</title>
        <authorList>
            <person name="Gagunashvili A.N."/>
            <person name="Elster J."/>
            <person name="Andresson O.S."/>
        </authorList>
    </citation>
    <scope>NUCLEOTIDE SEQUENCE [LARGE SCALE GENOMIC DNA]</scope>
    <source>
        <strain evidence="2 3">CCALA 953</strain>
    </source>
</reference>
<dbReference type="SUPFAM" id="SSF47090">
    <property type="entry name" value="PGBD-like"/>
    <property type="match status" value="1"/>
</dbReference>
<gene>
    <name evidence="2" type="ORF">CK510_26575</name>
</gene>
<dbReference type="InterPro" id="IPR002477">
    <property type="entry name" value="Peptidoglycan-bd-like"/>
</dbReference>
<dbReference type="Pfam" id="PF01471">
    <property type="entry name" value="PG_binding_1"/>
    <property type="match status" value="1"/>
</dbReference>
<organism evidence="2 3">
    <name type="scientific">Brunnivagina elsteri CCALA 953</name>
    <dbReference type="NCBI Taxonomy" id="987040"/>
    <lineage>
        <taxon>Bacteria</taxon>
        <taxon>Bacillati</taxon>
        <taxon>Cyanobacteriota</taxon>
        <taxon>Cyanophyceae</taxon>
        <taxon>Nostocales</taxon>
        <taxon>Calotrichaceae</taxon>
        <taxon>Brunnivagina</taxon>
    </lineage>
</organism>
<protein>
    <recommendedName>
        <fullName evidence="1">Peptidoglycan binding-like domain-containing protein</fullName>
    </recommendedName>
</protein>
<sequence>MEYLAYSVMTDTNQNAATEAQLKLRKINFNLKTVFKSACLAFASVGMILGSLPQAQAAVSALGYVRTNGSCLRVRSAPSLNSPVVGCLRNGARLAIVVDTENGFSRLSSGNYVASRFVGVNPGRINRPGLGVGGPVTLGAGSQGRSVIRVQQALGIPTTGFYGSITSRAVRNFQLNNGLLADGRVGPQTRVALGL</sequence>
<feature type="domain" description="Peptidoglycan binding-like" evidence="1">
    <location>
        <begin position="156"/>
        <end position="193"/>
    </location>
</feature>
<dbReference type="RefSeq" id="WP_095724520.1">
    <property type="nucleotide sequence ID" value="NZ_NTFS01000469.1"/>
</dbReference>
<evidence type="ECO:0000313" key="2">
    <source>
        <dbReference type="EMBL" id="PAX51116.1"/>
    </source>
</evidence>
<dbReference type="InterPro" id="IPR036365">
    <property type="entry name" value="PGBD-like_sf"/>
</dbReference>
<proteinExistence type="predicted"/>
<keyword evidence="3" id="KW-1185">Reference proteome</keyword>
<name>A0A2A2TBV3_9CYAN</name>
<dbReference type="InterPro" id="IPR036366">
    <property type="entry name" value="PGBDSf"/>
</dbReference>